<evidence type="ECO:0000256" key="4">
    <source>
        <dbReference type="ARBA" id="ARBA00022692"/>
    </source>
</evidence>
<keyword evidence="8 9" id="KW-0472">Membrane</keyword>
<keyword evidence="4 9" id="KW-0812">Transmembrane</keyword>
<evidence type="ECO:0000256" key="9">
    <source>
        <dbReference type="HAMAP-Rule" id="MF_00236"/>
    </source>
</evidence>
<comment type="similarity">
    <text evidence="9">Belongs to the TatA/E family.</text>
</comment>
<evidence type="ECO:0000256" key="2">
    <source>
        <dbReference type="ARBA" id="ARBA00022448"/>
    </source>
</evidence>
<dbReference type="GO" id="GO:0043953">
    <property type="term" value="P:protein transport by the Tat complex"/>
    <property type="evidence" value="ECO:0007669"/>
    <property type="project" value="UniProtKB-UniRule"/>
</dbReference>
<dbReference type="GO" id="GO:0033281">
    <property type="term" value="C:TAT protein transport complex"/>
    <property type="evidence" value="ECO:0007669"/>
    <property type="project" value="UniProtKB-UniRule"/>
</dbReference>
<keyword evidence="6 9" id="KW-1133">Transmembrane helix</keyword>
<evidence type="ECO:0000256" key="5">
    <source>
        <dbReference type="ARBA" id="ARBA00022927"/>
    </source>
</evidence>
<comment type="subcellular location">
    <subcellularLocation>
        <location evidence="1 9">Cell membrane</location>
        <topology evidence="1 9">Single-pass membrane protein</topology>
    </subcellularLocation>
</comment>
<dbReference type="NCBIfam" id="TIGR01411">
    <property type="entry name" value="tatAE"/>
    <property type="match status" value="1"/>
</dbReference>
<evidence type="ECO:0000313" key="10">
    <source>
        <dbReference type="EMBL" id="TXE89295.1"/>
    </source>
</evidence>
<dbReference type="PANTHER" id="PTHR42982">
    <property type="entry name" value="SEC-INDEPENDENT PROTEIN TRANSLOCASE PROTEIN TATA"/>
    <property type="match status" value="1"/>
</dbReference>
<dbReference type="Proteomes" id="UP000321629">
    <property type="component" value="Unassembled WGS sequence"/>
</dbReference>
<comment type="caution">
    <text evidence="10">The sequence shown here is derived from an EMBL/GenBank/DDBJ whole genome shotgun (WGS) entry which is preliminary data.</text>
</comment>
<keyword evidence="2 9" id="KW-0813">Transport</keyword>
<dbReference type="Gene3D" id="1.20.5.3310">
    <property type="match status" value="1"/>
</dbReference>
<sequence length="78" mass="8749">MHMPSGTQWLIILLIVVLLFGAKKIPELAKGLGKGIKTFKDEMNTEDDKKLSQDNAQKIEKVGEKDAVIKENEDIKKV</sequence>
<protein>
    <recommendedName>
        <fullName evidence="9">Sec-independent protein translocase protein TatA</fullName>
    </recommendedName>
</protein>
<accession>A0A5C7DUS3</accession>
<keyword evidence="5 9" id="KW-0653">Protein transport</keyword>
<dbReference type="HAMAP" id="MF_00236">
    <property type="entry name" value="TatA_E"/>
    <property type="match status" value="1"/>
</dbReference>
<dbReference type="GO" id="GO:0008320">
    <property type="term" value="F:protein transmembrane transporter activity"/>
    <property type="evidence" value="ECO:0007669"/>
    <property type="project" value="UniProtKB-UniRule"/>
</dbReference>
<dbReference type="AlphaFoldDB" id="A0A5C7DUS3"/>
<name>A0A5C7DUS3_9BACT</name>
<keyword evidence="3 9" id="KW-1003">Cell membrane</keyword>
<dbReference type="EMBL" id="VOWJ01000013">
    <property type="protein sequence ID" value="TXE89295.1"/>
    <property type="molecule type" value="Genomic_DNA"/>
</dbReference>
<evidence type="ECO:0000256" key="1">
    <source>
        <dbReference type="ARBA" id="ARBA00004162"/>
    </source>
</evidence>
<reference evidence="10 11" key="1">
    <citation type="submission" date="2019-07" db="EMBL/GenBank/DDBJ databases">
        <title>Rapid identification of Enteric Bacteria from Whole Genome Sequences (WGS) using Average Nucleotide Identity (ANI).</title>
        <authorList>
            <person name="Lane C."/>
        </authorList>
    </citation>
    <scope>NUCLEOTIDE SEQUENCE [LARGE SCALE GENOMIC DNA]</scope>
    <source>
        <strain evidence="10 11">2016D-0084</strain>
    </source>
</reference>
<proteinExistence type="inferred from homology"/>
<comment type="subunit">
    <text evidence="9">Forms a complex with TatC.</text>
</comment>
<dbReference type="InterPro" id="IPR006312">
    <property type="entry name" value="TatA/E"/>
</dbReference>
<dbReference type="Pfam" id="PF02416">
    <property type="entry name" value="TatA_B_E"/>
    <property type="match status" value="1"/>
</dbReference>
<evidence type="ECO:0000256" key="6">
    <source>
        <dbReference type="ARBA" id="ARBA00022989"/>
    </source>
</evidence>
<dbReference type="InterPro" id="IPR003369">
    <property type="entry name" value="TatA/B/E"/>
</dbReference>
<dbReference type="RefSeq" id="WP_147554935.1">
    <property type="nucleotide sequence ID" value="NZ_VOWJ01000013.1"/>
</dbReference>
<evidence type="ECO:0000256" key="7">
    <source>
        <dbReference type="ARBA" id="ARBA00023010"/>
    </source>
</evidence>
<evidence type="ECO:0000313" key="11">
    <source>
        <dbReference type="Proteomes" id="UP000321629"/>
    </source>
</evidence>
<evidence type="ECO:0000256" key="3">
    <source>
        <dbReference type="ARBA" id="ARBA00022475"/>
    </source>
</evidence>
<gene>
    <name evidence="9" type="primary">tatA</name>
    <name evidence="10" type="ORF">FPD38_00950</name>
</gene>
<evidence type="ECO:0000256" key="8">
    <source>
        <dbReference type="ARBA" id="ARBA00023136"/>
    </source>
</evidence>
<comment type="function">
    <text evidence="9">Part of the twin-arginine translocation (Tat) system that transports large folded proteins containing a characteristic twin-arginine motif in their signal peptide across membranes. TatA could form the protein-conducting channel of the Tat system.</text>
</comment>
<dbReference type="PANTHER" id="PTHR42982:SF1">
    <property type="entry name" value="SEC-INDEPENDENT PROTEIN TRANSLOCASE PROTEIN TATA"/>
    <property type="match status" value="1"/>
</dbReference>
<organism evidence="10 11">
    <name type="scientific">Campylobacter volucris</name>
    <dbReference type="NCBI Taxonomy" id="1031542"/>
    <lineage>
        <taxon>Bacteria</taxon>
        <taxon>Pseudomonadati</taxon>
        <taxon>Campylobacterota</taxon>
        <taxon>Epsilonproteobacteria</taxon>
        <taxon>Campylobacterales</taxon>
        <taxon>Campylobacteraceae</taxon>
        <taxon>Campylobacter</taxon>
    </lineage>
</organism>
<keyword evidence="7 9" id="KW-0811">Translocation</keyword>